<dbReference type="PANTHER" id="PTHR47969:SF15">
    <property type="entry name" value="CHROMOSOME-ASSOCIATED KINESIN KIF4A-RELATED"/>
    <property type="match status" value="1"/>
</dbReference>
<evidence type="ECO:0000313" key="11">
    <source>
        <dbReference type="EMBL" id="KAG6465116.1"/>
    </source>
</evidence>
<organism evidence="11 12">
    <name type="scientific">Manduca sexta</name>
    <name type="common">Tobacco hawkmoth</name>
    <name type="synonym">Tobacco hornworm</name>
    <dbReference type="NCBI Taxonomy" id="7130"/>
    <lineage>
        <taxon>Eukaryota</taxon>
        <taxon>Metazoa</taxon>
        <taxon>Ecdysozoa</taxon>
        <taxon>Arthropoda</taxon>
        <taxon>Hexapoda</taxon>
        <taxon>Insecta</taxon>
        <taxon>Pterygota</taxon>
        <taxon>Neoptera</taxon>
        <taxon>Endopterygota</taxon>
        <taxon>Lepidoptera</taxon>
        <taxon>Glossata</taxon>
        <taxon>Ditrysia</taxon>
        <taxon>Bombycoidea</taxon>
        <taxon>Sphingidae</taxon>
        <taxon>Sphinginae</taxon>
        <taxon>Sphingini</taxon>
        <taxon>Manduca</taxon>
    </lineage>
</organism>
<comment type="similarity">
    <text evidence="7">Belongs to the TRAFAC class myosin-kinesin ATPase superfamily. Kinesin family.</text>
</comment>
<dbReference type="PROSITE" id="PS50067">
    <property type="entry name" value="KINESIN_MOTOR_2"/>
    <property type="match status" value="1"/>
</dbReference>
<reference evidence="11" key="1">
    <citation type="journal article" date="2016" name="Insect Biochem. Mol. Biol.">
        <title>Multifaceted biological insights from a draft genome sequence of the tobacco hornworm moth, Manduca sexta.</title>
        <authorList>
            <person name="Kanost M.R."/>
            <person name="Arrese E.L."/>
            <person name="Cao X."/>
            <person name="Chen Y.R."/>
            <person name="Chellapilla S."/>
            <person name="Goldsmith M.R."/>
            <person name="Grosse-Wilde E."/>
            <person name="Heckel D.G."/>
            <person name="Herndon N."/>
            <person name="Jiang H."/>
            <person name="Papanicolaou A."/>
            <person name="Qu J."/>
            <person name="Soulages J.L."/>
            <person name="Vogel H."/>
            <person name="Walters J."/>
            <person name="Waterhouse R.M."/>
            <person name="Ahn S.J."/>
            <person name="Almeida F.C."/>
            <person name="An C."/>
            <person name="Aqrawi P."/>
            <person name="Bretschneider A."/>
            <person name="Bryant W.B."/>
            <person name="Bucks S."/>
            <person name="Chao H."/>
            <person name="Chevignon G."/>
            <person name="Christen J.M."/>
            <person name="Clarke D.F."/>
            <person name="Dittmer N.T."/>
            <person name="Ferguson L.C.F."/>
            <person name="Garavelou S."/>
            <person name="Gordon K.H.J."/>
            <person name="Gunaratna R.T."/>
            <person name="Han Y."/>
            <person name="Hauser F."/>
            <person name="He Y."/>
            <person name="Heidel-Fischer H."/>
            <person name="Hirsh A."/>
            <person name="Hu Y."/>
            <person name="Jiang H."/>
            <person name="Kalra D."/>
            <person name="Klinner C."/>
            <person name="Konig C."/>
            <person name="Kovar C."/>
            <person name="Kroll A.R."/>
            <person name="Kuwar S.S."/>
            <person name="Lee S.L."/>
            <person name="Lehman R."/>
            <person name="Li K."/>
            <person name="Li Z."/>
            <person name="Liang H."/>
            <person name="Lovelace S."/>
            <person name="Lu Z."/>
            <person name="Mansfield J.H."/>
            <person name="McCulloch K.J."/>
            <person name="Mathew T."/>
            <person name="Morton B."/>
            <person name="Muzny D.M."/>
            <person name="Neunemann D."/>
            <person name="Ongeri F."/>
            <person name="Pauchet Y."/>
            <person name="Pu L.L."/>
            <person name="Pyrousis I."/>
            <person name="Rao X.J."/>
            <person name="Redding A."/>
            <person name="Roesel C."/>
            <person name="Sanchez-Gracia A."/>
            <person name="Schaack S."/>
            <person name="Shukla A."/>
            <person name="Tetreau G."/>
            <person name="Wang Y."/>
            <person name="Xiong G.H."/>
            <person name="Traut W."/>
            <person name="Walsh T.K."/>
            <person name="Worley K.C."/>
            <person name="Wu D."/>
            <person name="Wu W."/>
            <person name="Wu Y.Q."/>
            <person name="Zhang X."/>
            <person name="Zou Z."/>
            <person name="Zucker H."/>
            <person name="Briscoe A.D."/>
            <person name="Burmester T."/>
            <person name="Clem R.J."/>
            <person name="Feyereisen R."/>
            <person name="Grimmelikhuijzen C.J.P."/>
            <person name="Hamodrakas S.J."/>
            <person name="Hansson B.S."/>
            <person name="Huguet E."/>
            <person name="Jermiin L.S."/>
            <person name="Lan Q."/>
            <person name="Lehman H.K."/>
            <person name="Lorenzen M."/>
            <person name="Merzendorfer H."/>
            <person name="Michalopoulos I."/>
            <person name="Morton D.B."/>
            <person name="Muthukrishnan S."/>
            <person name="Oakeshott J.G."/>
            <person name="Palmer W."/>
            <person name="Park Y."/>
            <person name="Passarelli A.L."/>
            <person name="Rozas J."/>
            <person name="Schwartz L.M."/>
            <person name="Smith W."/>
            <person name="Southgate A."/>
            <person name="Vilcinskas A."/>
            <person name="Vogt R."/>
            <person name="Wang P."/>
            <person name="Werren J."/>
            <person name="Yu X.Q."/>
            <person name="Zhou J.J."/>
            <person name="Brown S.J."/>
            <person name="Scherer S.E."/>
            <person name="Richards S."/>
            <person name="Blissard G.W."/>
        </authorList>
    </citation>
    <scope>NUCLEOTIDE SEQUENCE</scope>
</reference>
<dbReference type="InterPro" id="IPR001752">
    <property type="entry name" value="Kinesin_motor_dom"/>
</dbReference>
<dbReference type="InterPro" id="IPR027640">
    <property type="entry name" value="Kinesin-like_fam"/>
</dbReference>
<dbReference type="EMBL" id="JH669370">
    <property type="protein sequence ID" value="KAG6465116.1"/>
    <property type="molecule type" value="Genomic_DNA"/>
</dbReference>
<gene>
    <name evidence="11" type="ORF">O3G_MSEX014941</name>
</gene>
<name>A0A921ZX22_MANSE</name>
<evidence type="ECO:0000256" key="5">
    <source>
        <dbReference type="ARBA" id="ARBA00023054"/>
    </source>
</evidence>
<dbReference type="GO" id="GO:0008017">
    <property type="term" value="F:microtubule binding"/>
    <property type="evidence" value="ECO:0007669"/>
    <property type="project" value="InterPro"/>
</dbReference>
<evidence type="ECO:0000256" key="2">
    <source>
        <dbReference type="ARBA" id="ARBA00022490"/>
    </source>
</evidence>
<dbReference type="InterPro" id="IPR019821">
    <property type="entry name" value="Kinesin_motor_CS"/>
</dbReference>
<feature type="binding site" evidence="7">
    <location>
        <begin position="16"/>
        <end position="23"/>
    </location>
    <ligand>
        <name>ATP</name>
        <dbReference type="ChEBI" id="CHEBI:30616"/>
    </ligand>
</feature>
<dbReference type="GO" id="GO:0007052">
    <property type="term" value="P:mitotic spindle organization"/>
    <property type="evidence" value="ECO:0007669"/>
    <property type="project" value="TreeGrafter"/>
</dbReference>
<feature type="region of interest" description="Disordered" evidence="9">
    <location>
        <begin position="885"/>
        <end position="927"/>
    </location>
</feature>
<dbReference type="GO" id="GO:0003777">
    <property type="term" value="F:microtubule motor activity"/>
    <property type="evidence" value="ECO:0007669"/>
    <property type="project" value="InterPro"/>
</dbReference>
<feature type="coiled-coil region" evidence="8">
    <location>
        <begin position="706"/>
        <end position="742"/>
    </location>
</feature>
<dbReference type="PANTHER" id="PTHR47969">
    <property type="entry name" value="CHROMOSOME-ASSOCIATED KINESIN KIF4A-RELATED"/>
    <property type="match status" value="1"/>
</dbReference>
<evidence type="ECO:0000256" key="1">
    <source>
        <dbReference type="ARBA" id="ARBA00004245"/>
    </source>
</evidence>
<dbReference type="Proteomes" id="UP000791440">
    <property type="component" value="Unassembled WGS sequence"/>
</dbReference>
<dbReference type="GO" id="GO:0005524">
    <property type="term" value="F:ATP binding"/>
    <property type="evidence" value="ECO:0007669"/>
    <property type="project" value="UniProtKB-UniRule"/>
</dbReference>
<feature type="compositionally biased region" description="Basic residues" evidence="9">
    <location>
        <begin position="885"/>
        <end position="894"/>
    </location>
</feature>
<evidence type="ECO:0000259" key="10">
    <source>
        <dbReference type="PROSITE" id="PS50067"/>
    </source>
</evidence>
<protein>
    <recommendedName>
        <fullName evidence="10">Kinesin motor domain-containing protein</fullName>
    </recommendedName>
</protein>
<evidence type="ECO:0000256" key="7">
    <source>
        <dbReference type="PROSITE-ProRule" id="PRU00283"/>
    </source>
</evidence>
<feature type="compositionally biased region" description="Basic and acidic residues" evidence="9">
    <location>
        <begin position="1012"/>
        <end position="1021"/>
    </location>
</feature>
<feature type="coiled-coil region" evidence="8">
    <location>
        <begin position="629"/>
        <end position="656"/>
    </location>
</feature>
<evidence type="ECO:0000256" key="9">
    <source>
        <dbReference type="SAM" id="MobiDB-lite"/>
    </source>
</evidence>
<reference evidence="11" key="2">
    <citation type="submission" date="2020-12" db="EMBL/GenBank/DDBJ databases">
        <authorList>
            <person name="Kanost M."/>
        </authorList>
    </citation>
    <scope>NUCLEOTIDE SEQUENCE</scope>
</reference>
<dbReference type="GO" id="GO:0007018">
    <property type="term" value="P:microtubule-based movement"/>
    <property type="evidence" value="ECO:0007669"/>
    <property type="project" value="InterPro"/>
</dbReference>
<evidence type="ECO:0000313" key="12">
    <source>
        <dbReference type="Proteomes" id="UP000791440"/>
    </source>
</evidence>
<dbReference type="Pfam" id="PF00225">
    <property type="entry name" value="Kinesin"/>
    <property type="match status" value="1"/>
</dbReference>
<dbReference type="Pfam" id="PF25764">
    <property type="entry name" value="KIF21A_4th"/>
    <property type="match status" value="1"/>
</dbReference>
<feature type="compositionally biased region" description="Basic and acidic residues" evidence="9">
    <location>
        <begin position="895"/>
        <end position="908"/>
    </location>
</feature>
<evidence type="ECO:0000256" key="6">
    <source>
        <dbReference type="ARBA" id="ARBA00023212"/>
    </source>
</evidence>
<keyword evidence="7" id="KW-0505">Motor protein</keyword>
<keyword evidence="3 7" id="KW-0547">Nucleotide-binding</keyword>
<dbReference type="GO" id="GO:0051231">
    <property type="term" value="P:spindle elongation"/>
    <property type="evidence" value="ECO:0007669"/>
    <property type="project" value="TreeGrafter"/>
</dbReference>
<evidence type="ECO:0000256" key="4">
    <source>
        <dbReference type="ARBA" id="ARBA00022840"/>
    </source>
</evidence>
<keyword evidence="6" id="KW-0206">Cytoskeleton</keyword>
<feature type="coiled-coil region" evidence="8">
    <location>
        <begin position="489"/>
        <end position="578"/>
    </location>
</feature>
<comment type="subcellular location">
    <subcellularLocation>
        <location evidence="1">Cytoplasm</location>
        <location evidence="1">Cytoskeleton</location>
    </subcellularLocation>
</comment>
<evidence type="ECO:0000256" key="8">
    <source>
        <dbReference type="SAM" id="Coils"/>
    </source>
</evidence>
<dbReference type="SMART" id="SM00129">
    <property type="entry name" value="KISc"/>
    <property type="match status" value="1"/>
</dbReference>
<feature type="compositionally biased region" description="Acidic residues" evidence="9">
    <location>
        <begin position="910"/>
        <end position="920"/>
    </location>
</feature>
<dbReference type="GO" id="GO:0005875">
    <property type="term" value="C:microtubule associated complex"/>
    <property type="evidence" value="ECO:0007669"/>
    <property type="project" value="TreeGrafter"/>
</dbReference>
<feature type="coiled-coil region" evidence="8">
    <location>
        <begin position="307"/>
        <end position="416"/>
    </location>
</feature>
<feature type="domain" description="Kinesin motor" evidence="10">
    <location>
        <begin position="1"/>
        <end position="266"/>
    </location>
</feature>
<dbReference type="PROSITE" id="PS00411">
    <property type="entry name" value="KINESIN_MOTOR_1"/>
    <property type="match status" value="1"/>
</dbReference>
<keyword evidence="4 7" id="KW-0067">ATP-binding</keyword>
<sequence>MKCIISGYNVTILAYGQTGSGKTYTMGTNYSGSDGDSTKLGVIPQAVADIFDYVETHEDKFVFKVSVSFMELYQEQCYDLLSGKERGHSIIEIREDINKGVVLPGITELPVASTMETMMVLERGSSRRVTGSTAMNQASSRSHAVFTIVIAKESRADKNVATTSKFHLVDLAGSERIKKTKASGERLKEGVKINQGLLALGNVISALGDGTNRSYISYRDSKLTRLLQDSLGGNSLTLMVACVSPADYNLDETVSTLRYADRARRIRNKPIINQDAKAAEIVRLNNLVNELRLQLLGKLPTVSEQNNEQLQEELDKEKAKYAELLKKHKQVTEHLGNMLIENTNLCEKALLAEAAKDKIERKLNELTEQCNQTIENLNTTDRTDEDHQKTTVVDYLKEIKTRLEDLQSVNLKTNEELIDHEIKLSFVKDDNEHDKVDDDVLLNEDQAVLEEEKRAMGQVALNQELQELNRAMAIKASVVQAILANNKEMLDSHNNLKENEEKIAHLEKERDELLQQLKQTKNKDPSHEERRTKITSLESEISDLRKRCQQQANIIKTKEKNEAKIAALNAELQAMKVTKVKIIKQMREESEKFRKWKADNERALLRLRTEDRKRATAMAKMESLHAKQQNVLKRKMEEAVAVNKRLKEALDRQKQTAMKRNAKGSVKAGAVQLYIEQELEVHLSIVEAEKSLEELMEYRAWITEQIENLRNSTDDEANRKKIAELEDDLALRKAQISDLQQKILTADQENKSRTQWDNIQSMLEAKVALKCLFELLVDAKRELQNQSEKGYQARYEEVKEAHDRLAVEFENSKTEFERQLATVKMQSEQKLSALVALQRGVVGKGDKSEACKHLQNVIQYQQDKLEQFEEDNKRLMDELEQLRTAGKKSKKRTNKKESATDAVRKVEYVEPTDEEDDEFEDRDKDPDWRATPLFKRIQAQRSRLTMNFTQVADTSSSVSDVSSRAVKRSSDGAPHCVCRGSCSTKMCGCVKSELGCGPACRCQPALCKNRRLSSDTEDKENQPSGPELSLDTTPPSYFDKR</sequence>
<feature type="region of interest" description="Disordered" evidence="9">
    <location>
        <begin position="1012"/>
        <end position="1041"/>
    </location>
</feature>
<accession>A0A921ZX22</accession>
<keyword evidence="12" id="KW-1185">Reference proteome</keyword>
<dbReference type="AlphaFoldDB" id="A0A921ZX22"/>
<evidence type="ECO:0000256" key="3">
    <source>
        <dbReference type="ARBA" id="ARBA00022741"/>
    </source>
</evidence>
<proteinExistence type="inferred from homology"/>
<comment type="caution">
    <text evidence="11">The sequence shown here is derived from an EMBL/GenBank/DDBJ whole genome shotgun (WGS) entry which is preliminary data.</text>
</comment>
<keyword evidence="5 8" id="KW-0175">Coiled coil</keyword>
<keyword evidence="2" id="KW-0963">Cytoplasm</keyword>